<dbReference type="InterPro" id="IPR002299">
    <property type="entry name" value="Porin_Neis"/>
</dbReference>
<evidence type="ECO:0000256" key="1">
    <source>
        <dbReference type="ARBA" id="ARBA00004571"/>
    </source>
</evidence>
<dbReference type="InterPro" id="IPR023614">
    <property type="entry name" value="Porin_dom_sf"/>
</dbReference>
<dbReference type="InterPro" id="IPR001702">
    <property type="entry name" value="Porin_Gram-ve"/>
</dbReference>
<evidence type="ECO:0000259" key="12">
    <source>
        <dbReference type="Pfam" id="PF13609"/>
    </source>
</evidence>
<dbReference type="InterPro" id="IPR033900">
    <property type="entry name" value="Gram_neg_porin_domain"/>
</dbReference>
<dbReference type="GO" id="GO:0034220">
    <property type="term" value="P:monoatomic ion transmembrane transport"/>
    <property type="evidence" value="ECO:0007669"/>
    <property type="project" value="InterPro"/>
</dbReference>
<evidence type="ECO:0000256" key="7">
    <source>
        <dbReference type="ARBA" id="ARBA00023065"/>
    </source>
</evidence>
<evidence type="ECO:0000256" key="5">
    <source>
        <dbReference type="ARBA" id="ARBA00022692"/>
    </source>
</evidence>
<protein>
    <submittedName>
        <fullName evidence="13">Outer membrane protein (Porin)</fullName>
    </submittedName>
</protein>
<feature type="chain" id="PRO_5024984414" evidence="11">
    <location>
        <begin position="25"/>
        <end position="401"/>
    </location>
</feature>
<dbReference type="InterPro" id="IPR050298">
    <property type="entry name" value="Gram-neg_bact_OMP"/>
</dbReference>
<gene>
    <name evidence="13" type="ORF">PDMSB3_1998</name>
</gene>
<evidence type="ECO:0000256" key="8">
    <source>
        <dbReference type="ARBA" id="ARBA00023114"/>
    </source>
</evidence>
<keyword evidence="4" id="KW-1134">Transmembrane beta strand</keyword>
<feature type="domain" description="Porin" evidence="12">
    <location>
        <begin position="11"/>
        <end position="367"/>
    </location>
</feature>
<keyword evidence="14" id="KW-1185">Reference proteome</keyword>
<dbReference type="GO" id="GO:0015288">
    <property type="term" value="F:porin activity"/>
    <property type="evidence" value="ECO:0007669"/>
    <property type="project" value="UniProtKB-KW"/>
</dbReference>
<sequence>MKKHIYAQSSALAFLLAGTGVAHAQSSVTLYGIIDEGLNYISNSGGGKVISATSGVIQGSRWGMRGTEDLGGGLKAVFVLENGFDASNGKLGQGGLEFGRQAWVGLSSARLGTVTLGRQYDPRVDFVGPLVSATRWSGAFGTHPADIDNLNNSFRINNSVKYRSPSFGGFAFSALYSMGGVAGSVGRNQIYSVGGGYTYGPFVLGAAYLNAHNPNVSYFGATGTVAATTNGVPGSNLGTAPSLSGFASASTYQSITAGGGFQLGAAHIGVTYSNTAFKGLGDTTSGPNPNGFMGSTHYNNAEINGEYRVGQALLLGVAYDYMKGSSISSARGKVGGATYHQISLGADYSLSKRTDVYLMGMYQHASGTDSTGGEAHAAIYTITPSDSDHQSLVRVGIRHRF</sequence>
<proteinExistence type="predicted"/>
<dbReference type="EMBL" id="LR699554">
    <property type="protein sequence ID" value="VVD33282.1"/>
    <property type="molecule type" value="Genomic_DNA"/>
</dbReference>
<comment type="subcellular location">
    <subcellularLocation>
        <location evidence="1">Cell outer membrane</location>
        <topology evidence="1">Multi-pass membrane protein</topology>
    </subcellularLocation>
</comment>
<dbReference type="PRINTS" id="PR00184">
    <property type="entry name" value="NEISSPPORIN"/>
</dbReference>
<dbReference type="KEGG" id="pdio:PDMSB3_1998.1"/>
<evidence type="ECO:0000256" key="4">
    <source>
        <dbReference type="ARBA" id="ARBA00022452"/>
    </source>
</evidence>
<dbReference type="SUPFAM" id="SSF56935">
    <property type="entry name" value="Porins"/>
    <property type="match status" value="1"/>
</dbReference>
<dbReference type="PANTHER" id="PTHR34501:SF9">
    <property type="entry name" value="MAJOR OUTER MEMBRANE PROTEIN P.IA"/>
    <property type="match status" value="1"/>
</dbReference>
<keyword evidence="9" id="KW-0472">Membrane</keyword>
<evidence type="ECO:0000256" key="3">
    <source>
        <dbReference type="ARBA" id="ARBA00022448"/>
    </source>
</evidence>
<feature type="signal peptide" evidence="11">
    <location>
        <begin position="1"/>
        <end position="24"/>
    </location>
</feature>
<reference evidence="13 14" key="1">
    <citation type="submission" date="2019-08" db="EMBL/GenBank/DDBJ databases">
        <authorList>
            <person name="Herpell B J."/>
        </authorList>
    </citation>
    <scope>NUCLEOTIDE SEQUENCE [LARGE SCALE GENOMIC DNA]</scope>
    <source>
        <strain evidence="14">Msb3</strain>
    </source>
</reference>
<dbReference type="GO" id="GO:0046930">
    <property type="term" value="C:pore complex"/>
    <property type="evidence" value="ECO:0007669"/>
    <property type="project" value="UniProtKB-KW"/>
</dbReference>
<dbReference type="PRINTS" id="PR00182">
    <property type="entry name" value="ECOLNEIPORIN"/>
</dbReference>
<dbReference type="AlphaFoldDB" id="A0A5Q4YY32"/>
<organism evidence="13 14">
    <name type="scientific">Paraburkholderia dioscoreae</name>
    <dbReference type="NCBI Taxonomy" id="2604047"/>
    <lineage>
        <taxon>Bacteria</taxon>
        <taxon>Pseudomonadati</taxon>
        <taxon>Pseudomonadota</taxon>
        <taxon>Betaproteobacteria</taxon>
        <taxon>Burkholderiales</taxon>
        <taxon>Burkholderiaceae</taxon>
        <taxon>Paraburkholderia</taxon>
    </lineage>
</organism>
<dbReference type="Pfam" id="PF13609">
    <property type="entry name" value="Porin_4"/>
    <property type="match status" value="1"/>
</dbReference>
<evidence type="ECO:0000256" key="11">
    <source>
        <dbReference type="SAM" id="SignalP"/>
    </source>
</evidence>
<dbReference type="CDD" id="cd00342">
    <property type="entry name" value="gram_neg_porins"/>
    <property type="match status" value="1"/>
</dbReference>
<keyword evidence="10" id="KW-0998">Cell outer membrane</keyword>
<keyword evidence="7" id="KW-0406">Ion transport</keyword>
<comment type="subunit">
    <text evidence="2">Homotrimer.</text>
</comment>
<dbReference type="RefSeq" id="WP_165188561.1">
    <property type="nucleotide sequence ID" value="NZ_LR699554.1"/>
</dbReference>
<evidence type="ECO:0000256" key="6">
    <source>
        <dbReference type="ARBA" id="ARBA00022729"/>
    </source>
</evidence>
<dbReference type="GO" id="GO:0009279">
    <property type="term" value="C:cell outer membrane"/>
    <property type="evidence" value="ECO:0007669"/>
    <property type="project" value="UniProtKB-SubCell"/>
</dbReference>
<dbReference type="PANTHER" id="PTHR34501">
    <property type="entry name" value="PROTEIN YDDL-RELATED"/>
    <property type="match status" value="1"/>
</dbReference>
<keyword evidence="8" id="KW-0626">Porin</keyword>
<dbReference type="Gene3D" id="2.40.160.10">
    <property type="entry name" value="Porin"/>
    <property type="match status" value="1"/>
</dbReference>
<dbReference type="Proteomes" id="UP000325811">
    <property type="component" value="Chromosome II"/>
</dbReference>
<keyword evidence="5" id="KW-0812">Transmembrane</keyword>
<keyword evidence="6 11" id="KW-0732">Signal</keyword>
<evidence type="ECO:0000313" key="14">
    <source>
        <dbReference type="Proteomes" id="UP000325811"/>
    </source>
</evidence>
<keyword evidence="3" id="KW-0813">Transport</keyword>
<accession>A0A5Q4YY32</accession>
<evidence type="ECO:0000256" key="10">
    <source>
        <dbReference type="ARBA" id="ARBA00023237"/>
    </source>
</evidence>
<evidence type="ECO:0000256" key="9">
    <source>
        <dbReference type="ARBA" id="ARBA00023136"/>
    </source>
</evidence>
<evidence type="ECO:0000313" key="13">
    <source>
        <dbReference type="EMBL" id="VVD33282.1"/>
    </source>
</evidence>
<evidence type="ECO:0000256" key="2">
    <source>
        <dbReference type="ARBA" id="ARBA00011233"/>
    </source>
</evidence>
<name>A0A5Q4YY32_9BURK</name>